<organism evidence="4 5">
    <name type="scientific">Trinickia violacea</name>
    <dbReference type="NCBI Taxonomy" id="2571746"/>
    <lineage>
        <taxon>Bacteria</taxon>
        <taxon>Pseudomonadati</taxon>
        <taxon>Pseudomonadota</taxon>
        <taxon>Betaproteobacteria</taxon>
        <taxon>Burkholderiales</taxon>
        <taxon>Burkholderiaceae</taxon>
        <taxon>Trinickia</taxon>
    </lineage>
</organism>
<keyword evidence="1 4" id="KW-0808">Transferase</keyword>
<evidence type="ECO:0000313" key="4">
    <source>
        <dbReference type="EMBL" id="QCP53316.1"/>
    </source>
</evidence>
<evidence type="ECO:0000313" key="5">
    <source>
        <dbReference type="Proteomes" id="UP000298656"/>
    </source>
</evidence>
<dbReference type="InterPro" id="IPR050832">
    <property type="entry name" value="Bact_Acetyltransf"/>
</dbReference>
<dbReference type="KEGG" id="tvl:FAZ95_30100"/>
<dbReference type="Pfam" id="PF13508">
    <property type="entry name" value="Acetyltransf_7"/>
    <property type="match status" value="1"/>
</dbReference>
<dbReference type="AlphaFoldDB" id="A0A4P8IY18"/>
<reference evidence="4 5" key="1">
    <citation type="submission" date="2019-05" db="EMBL/GenBank/DDBJ databases">
        <title>Burkholderia sp. DHOD12, isolated from subtropical forest soil.</title>
        <authorList>
            <person name="Gao Z.-H."/>
            <person name="Qiu L.-H."/>
        </authorList>
    </citation>
    <scope>NUCLEOTIDE SEQUENCE [LARGE SCALE GENOMIC DNA]</scope>
    <source>
        <strain evidence="4 5">DHOD12</strain>
    </source>
</reference>
<evidence type="ECO:0000259" key="3">
    <source>
        <dbReference type="PROSITE" id="PS51186"/>
    </source>
</evidence>
<sequence>MPEIRKATRADAQAAWDIRKLSVLAQCEGFYPGHLLEAWTSGVPSEKWAELVERGFYVAHDDAAVLATGMIATDTGRIDAVFVHPDHMGRGLGKRMMDFLEGLARAHALPELSLDATLNAAPFYRRCGFAGETLSLYHSPRGFSLECVPMTKRLTACHA</sequence>
<dbReference type="InterPro" id="IPR016181">
    <property type="entry name" value="Acyl_CoA_acyltransferase"/>
</dbReference>
<dbReference type="InterPro" id="IPR000182">
    <property type="entry name" value="GNAT_dom"/>
</dbReference>
<dbReference type="PANTHER" id="PTHR43877">
    <property type="entry name" value="AMINOALKYLPHOSPHONATE N-ACETYLTRANSFERASE-RELATED-RELATED"/>
    <property type="match status" value="1"/>
</dbReference>
<dbReference type="Gene3D" id="3.40.630.30">
    <property type="match status" value="1"/>
</dbReference>
<gene>
    <name evidence="4" type="ORF">FAZ95_30100</name>
</gene>
<proteinExistence type="predicted"/>
<dbReference type="PROSITE" id="PS51186">
    <property type="entry name" value="GNAT"/>
    <property type="match status" value="1"/>
</dbReference>
<dbReference type="SUPFAM" id="SSF55729">
    <property type="entry name" value="Acyl-CoA N-acyltransferases (Nat)"/>
    <property type="match status" value="1"/>
</dbReference>
<dbReference type="PANTHER" id="PTHR43877:SF2">
    <property type="entry name" value="AMINOALKYLPHOSPHONATE N-ACETYLTRANSFERASE-RELATED"/>
    <property type="match status" value="1"/>
</dbReference>
<accession>A0A4P8IY18</accession>
<evidence type="ECO:0000256" key="1">
    <source>
        <dbReference type="ARBA" id="ARBA00022679"/>
    </source>
</evidence>
<feature type="domain" description="N-acetyltransferase" evidence="3">
    <location>
        <begin position="2"/>
        <end position="155"/>
    </location>
</feature>
<dbReference type="Proteomes" id="UP000298656">
    <property type="component" value="Chromosome 2"/>
</dbReference>
<dbReference type="RefSeq" id="WP_137336086.1">
    <property type="nucleotide sequence ID" value="NZ_CP040078.1"/>
</dbReference>
<keyword evidence="2" id="KW-0012">Acyltransferase</keyword>
<keyword evidence="5" id="KW-1185">Reference proteome</keyword>
<dbReference type="EMBL" id="CP040078">
    <property type="protein sequence ID" value="QCP53316.1"/>
    <property type="molecule type" value="Genomic_DNA"/>
</dbReference>
<protein>
    <submittedName>
        <fullName evidence="4">GNAT family N-acetyltransferase</fullName>
    </submittedName>
</protein>
<dbReference type="CDD" id="cd04301">
    <property type="entry name" value="NAT_SF"/>
    <property type="match status" value="1"/>
</dbReference>
<name>A0A4P8IY18_9BURK</name>
<evidence type="ECO:0000256" key="2">
    <source>
        <dbReference type="ARBA" id="ARBA00023315"/>
    </source>
</evidence>
<dbReference type="GO" id="GO:0016747">
    <property type="term" value="F:acyltransferase activity, transferring groups other than amino-acyl groups"/>
    <property type="evidence" value="ECO:0007669"/>
    <property type="project" value="InterPro"/>
</dbReference>
<dbReference type="OrthoDB" id="7356080at2"/>